<proteinExistence type="predicted"/>
<accession>A0ABN1ICU8</accession>
<dbReference type="RefSeq" id="WP_343787046.1">
    <property type="nucleotide sequence ID" value="NZ_BAAAEU010000002.1"/>
</dbReference>
<dbReference type="EMBL" id="BAAAEU010000002">
    <property type="protein sequence ID" value="GAA0707430.1"/>
    <property type="molecule type" value="Genomic_DNA"/>
</dbReference>
<sequence>MITRIPLRCMACQQPLTFRIQVGHEREQPVASVCIECFTPIRLRLYLDDAPAVHVEFVENCEATDAEGTIINVGAGFVIPRARRHEEGYFPVFDLPEPDDALQRIQAEGPADAEGPIAIDLMVLLGGLPQARDRWRQLRNAYRFARTGQLERMQALLLALFEDACLPEEITIEDALVSFFVRFLCPHRELTLAPHSYLRWASSSRISA</sequence>
<evidence type="ECO:0000313" key="2">
    <source>
        <dbReference type="Proteomes" id="UP001501523"/>
    </source>
</evidence>
<name>A0ABN1ICU8_9GAMM</name>
<protein>
    <submittedName>
        <fullName evidence="1">Uncharacterized protein</fullName>
    </submittedName>
</protein>
<reference evidence="1 2" key="1">
    <citation type="journal article" date="2019" name="Int. J. Syst. Evol. Microbiol.">
        <title>The Global Catalogue of Microorganisms (GCM) 10K type strain sequencing project: providing services to taxonomists for standard genome sequencing and annotation.</title>
        <authorList>
            <consortium name="The Broad Institute Genomics Platform"/>
            <consortium name="The Broad Institute Genome Sequencing Center for Infectious Disease"/>
            <person name="Wu L."/>
            <person name="Ma J."/>
        </authorList>
    </citation>
    <scope>NUCLEOTIDE SEQUENCE [LARGE SCALE GENOMIC DNA]</scope>
    <source>
        <strain evidence="1 2">JCM 15421</strain>
    </source>
</reference>
<keyword evidence="2" id="KW-1185">Reference proteome</keyword>
<gene>
    <name evidence="1" type="ORF">GCM10009105_06230</name>
</gene>
<comment type="caution">
    <text evidence="1">The sequence shown here is derived from an EMBL/GenBank/DDBJ whole genome shotgun (WGS) entry which is preliminary data.</text>
</comment>
<dbReference type="Proteomes" id="UP001501523">
    <property type="component" value="Unassembled WGS sequence"/>
</dbReference>
<organism evidence="1 2">
    <name type="scientific">Dokdonella soli</name>
    <dbReference type="NCBI Taxonomy" id="529810"/>
    <lineage>
        <taxon>Bacteria</taxon>
        <taxon>Pseudomonadati</taxon>
        <taxon>Pseudomonadota</taxon>
        <taxon>Gammaproteobacteria</taxon>
        <taxon>Lysobacterales</taxon>
        <taxon>Rhodanobacteraceae</taxon>
        <taxon>Dokdonella</taxon>
    </lineage>
</organism>
<evidence type="ECO:0000313" key="1">
    <source>
        <dbReference type="EMBL" id="GAA0707430.1"/>
    </source>
</evidence>